<evidence type="ECO:0000313" key="3">
    <source>
        <dbReference type="Proteomes" id="UP001383192"/>
    </source>
</evidence>
<dbReference type="EMBL" id="JAYKXP010000009">
    <property type="protein sequence ID" value="KAK7054496.1"/>
    <property type="molecule type" value="Genomic_DNA"/>
</dbReference>
<name>A0AAW0DTQ4_9AGAR</name>
<dbReference type="Proteomes" id="UP001383192">
    <property type="component" value="Unassembled WGS sequence"/>
</dbReference>
<protein>
    <submittedName>
        <fullName evidence="2">Uncharacterized protein</fullName>
    </submittedName>
</protein>
<gene>
    <name evidence="2" type="ORF">VNI00_003694</name>
</gene>
<evidence type="ECO:0000313" key="2">
    <source>
        <dbReference type="EMBL" id="KAK7054496.1"/>
    </source>
</evidence>
<accession>A0AAW0DTQ4</accession>
<dbReference type="AlphaFoldDB" id="A0AAW0DTQ4"/>
<evidence type="ECO:0000256" key="1">
    <source>
        <dbReference type="SAM" id="MobiDB-lite"/>
    </source>
</evidence>
<organism evidence="2 3">
    <name type="scientific">Paramarasmius palmivorus</name>
    <dbReference type="NCBI Taxonomy" id="297713"/>
    <lineage>
        <taxon>Eukaryota</taxon>
        <taxon>Fungi</taxon>
        <taxon>Dikarya</taxon>
        <taxon>Basidiomycota</taxon>
        <taxon>Agaricomycotina</taxon>
        <taxon>Agaricomycetes</taxon>
        <taxon>Agaricomycetidae</taxon>
        <taxon>Agaricales</taxon>
        <taxon>Marasmiineae</taxon>
        <taxon>Marasmiaceae</taxon>
        <taxon>Paramarasmius</taxon>
    </lineage>
</organism>
<sequence length="485" mass="55410">MTSVRQRKRDRREGFEEFTKLLAGDTEEAGSLRDELEDPLSPENSNGQFATVLYPYVQSSYTEEPSARVLFSDYLSYFNKLDQEDKPFLILHANAVRERASQDRSWQRYSFVKRILVNPSSKTVKARREKLHDAIPTYRVVSWCEEEEYPPRNVWLYDCQLAGLKWREHISTGKQPDQRVKRKEMHKVDPSKLDYDIKAGESARFVNEQGELVMLIIRDFCASDKMTQWADAVANRNVDVRKSIRLEDAGSIVMSGWSAGSRSSPNFHWVKNLRRRIGDDEDRKLAYEGSSAFALLWNLARGLLPPIITSDFDEFISSSGIYRMDPGAIGGGRSAEYTVPTEDGEITFKNAEMAPPCGVFARNYARATHNEVQPHKWAIAWTTKRKGYSVDGGHFYNCRYRIRVQGGHNTLVAWQPSDFHATSLQNVDPHDENPSFVQSGLAIVTSPRIRGVFEKYWAKKITATEAVEECFTEGYQDEEISAANV</sequence>
<feature type="region of interest" description="Disordered" evidence="1">
    <location>
        <begin position="24"/>
        <end position="44"/>
    </location>
</feature>
<comment type="caution">
    <text evidence="2">The sequence shown here is derived from an EMBL/GenBank/DDBJ whole genome shotgun (WGS) entry which is preliminary data.</text>
</comment>
<reference evidence="2 3" key="1">
    <citation type="submission" date="2024-01" db="EMBL/GenBank/DDBJ databases">
        <title>A draft genome for a cacao thread blight-causing isolate of Paramarasmius palmivorus.</title>
        <authorList>
            <person name="Baruah I.K."/>
            <person name="Bukari Y."/>
            <person name="Amoako-Attah I."/>
            <person name="Meinhardt L.W."/>
            <person name="Bailey B.A."/>
            <person name="Cohen S.P."/>
        </authorList>
    </citation>
    <scope>NUCLEOTIDE SEQUENCE [LARGE SCALE GENOMIC DNA]</scope>
    <source>
        <strain evidence="2 3">GH-12</strain>
    </source>
</reference>
<proteinExistence type="predicted"/>
<keyword evidence="3" id="KW-1185">Reference proteome</keyword>